<dbReference type="AlphaFoldDB" id="A0A7S1RMB7"/>
<dbReference type="EMBL" id="HBGE01078396">
    <property type="protein sequence ID" value="CAD9170113.1"/>
    <property type="molecule type" value="Transcribed_RNA"/>
</dbReference>
<evidence type="ECO:0000313" key="1">
    <source>
        <dbReference type="EMBL" id="CAD9170113.1"/>
    </source>
</evidence>
<organism evidence="1">
    <name type="scientific">Alexandrium catenella</name>
    <name type="common">Red tide dinoflagellate</name>
    <name type="synonym">Gonyaulax catenella</name>
    <dbReference type="NCBI Taxonomy" id="2925"/>
    <lineage>
        <taxon>Eukaryota</taxon>
        <taxon>Sar</taxon>
        <taxon>Alveolata</taxon>
        <taxon>Dinophyceae</taxon>
        <taxon>Gonyaulacales</taxon>
        <taxon>Pyrocystaceae</taxon>
        <taxon>Alexandrium</taxon>
    </lineage>
</organism>
<gene>
    <name evidence="1" type="ORF">ACAT0790_LOCUS46882</name>
</gene>
<sequence length="220" mass="23984">MAERTIPRFVWMTPEWVSCAREIITARAANPKFADNARQQPMLKDLDYVFAEEFQHPPPYAAPDGASGGFWVVARHGRVTVGSGALPAEHGEPDVLTRGEYVPILAGGRTVNAALSAEEQKLVARHQARLPKAFGGRPTMSAVQRVREGSGPMPAALGVCMLPLHDELSLRASGEVPSDFDPAVPDGGAPAFDRSPEYRGTWLRYDRVDVYGRPLARARL</sequence>
<name>A0A7S1RMB7_ALECA</name>
<protein>
    <submittedName>
        <fullName evidence="1">Uncharacterized protein</fullName>
    </submittedName>
</protein>
<reference evidence="1" key="1">
    <citation type="submission" date="2021-01" db="EMBL/GenBank/DDBJ databases">
        <authorList>
            <person name="Corre E."/>
            <person name="Pelletier E."/>
            <person name="Niang G."/>
            <person name="Scheremetjew M."/>
            <person name="Finn R."/>
            <person name="Kale V."/>
            <person name="Holt S."/>
            <person name="Cochrane G."/>
            <person name="Meng A."/>
            <person name="Brown T."/>
            <person name="Cohen L."/>
        </authorList>
    </citation>
    <scope>NUCLEOTIDE SEQUENCE</scope>
    <source>
        <strain evidence="1">OF101</strain>
    </source>
</reference>
<accession>A0A7S1RMB7</accession>
<proteinExistence type="predicted"/>